<dbReference type="Proteomes" id="UP000503096">
    <property type="component" value="Chromosome"/>
</dbReference>
<keyword evidence="4" id="KW-1185">Reference proteome</keyword>
<reference evidence="3 4" key="1">
    <citation type="submission" date="2020-04" db="EMBL/GenBank/DDBJ databases">
        <title>Usitatibacter rugosus gen. nov., sp. nov. and Usitatibacter palustris sp. nov., novel members of Usitatibacteraceae fam. nov. within the order Nitrosomonadales isolated from soil.</title>
        <authorList>
            <person name="Huber K.J."/>
            <person name="Neumann-Schaal M."/>
            <person name="Geppert A."/>
            <person name="Luckner M."/>
            <person name="Wanner G."/>
            <person name="Overmann J."/>
        </authorList>
    </citation>
    <scope>NUCLEOTIDE SEQUENCE [LARGE SCALE GENOMIC DNA]</scope>
    <source>
        <strain evidence="3 4">Swamp67</strain>
    </source>
</reference>
<sequence>MDRIEPTLGDDDIASPRRDYATRVPSRKPIPVGALVVFVVAIVGGAAYYFWPRETPPPPASTPAVATPAAPPKAEAEGPKYPVTVDSAPPLPSLKESDGPVAAAISTIIGLDAFARTLLTENLVRNIVATVDNLPSEAVSRRINPVRPVPGVPTTSGKDDTLTLAPSNSTRYAFYMRVMESTDTNALVAFYRRHYPLFQEAYVELGYPNKYFNDRLVAVLDHLLATPDTSGPIMLRQPKVLLEYADPTLEERSAGQKILLRIGKENRDKVKVKLREIRAAVASDRP</sequence>
<keyword evidence="2" id="KW-0812">Transmembrane</keyword>
<accession>A0A6M4HAL1</accession>
<evidence type="ECO:0008006" key="5">
    <source>
        <dbReference type="Google" id="ProtNLM"/>
    </source>
</evidence>
<evidence type="ECO:0000313" key="3">
    <source>
        <dbReference type="EMBL" id="QJR16690.1"/>
    </source>
</evidence>
<feature type="transmembrane region" description="Helical" evidence="2">
    <location>
        <begin position="32"/>
        <end position="51"/>
    </location>
</feature>
<gene>
    <name evidence="3" type="ORF">DSM104440_03526</name>
</gene>
<keyword evidence="2" id="KW-0472">Membrane</keyword>
<protein>
    <recommendedName>
        <fullName evidence="5">DUF3014 domain-containing protein</fullName>
    </recommendedName>
</protein>
<dbReference type="EMBL" id="CP053073">
    <property type="protein sequence ID" value="QJR16690.1"/>
    <property type="molecule type" value="Genomic_DNA"/>
</dbReference>
<feature type="region of interest" description="Disordered" evidence="1">
    <location>
        <begin position="1"/>
        <end position="20"/>
    </location>
</feature>
<evidence type="ECO:0000256" key="2">
    <source>
        <dbReference type="SAM" id="Phobius"/>
    </source>
</evidence>
<feature type="region of interest" description="Disordered" evidence="1">
    <location>
        <begin position="57"/>
        <end position="83"/>
    </location>
</feature>
<dbReference type="InParanoid" id="A0A6M4HAL1"/>
<dbReference type="KEGG" id="upl:DSM104440_03526"/>
<organism evidence="3 4">
    <name type="scientific">Usitatibacter palustris</name>
    <dbReference type="NCBI Taxonomy" id="2732487"/>
    <lineage>
        <taxon>Bacteria</taxon>
        <taxon>Pseudomonadati</taxon>
        <taxon>Pseudomonadota</taxon>
        <taxon>Betaproteobacteria</taxon>
        <taxon>Nitrosomonadales</taxon>
        <taxon>Usitatibacteraceae</taxon>
        <taxon>Usitatibacter</taxon>
    </lineage>
</organism>
<dbReference type="AlphaFoldDB" id="A0A6M4HAL1"/>
<name>A0A6M4HAL1_9PROT</name>
<dbReference type="InterPro" id="IPR021382">
    <property type="entry name" value="DUF3014"/>
</dbReference>
<dbReference type="RefSeq" id="WP_171165016.1">
    <property type="nucleotide sequence ID" value="NZ_CP053073.1"/>
</dbReference>
<evidence type="ECO:0000256" key="1">
    <source>
        <dbReference type="SAM" id="MobiDB-lite"/>
    </source>
</evidence>
<dbReference type="Pfam" id="PF11219">
    <property type="entry name" value="DUF3014"/>
    <property type="match status" value="1"/>
</dbReference>
<keyword evidence="2" id="KW-1133">Transmembrane helix</keyword>
<evidence type="ECO:0000313" key="4">
    <source>
        <dbReference type="Proteomes" id="UP000503096"/>
    </source>
</evidence>
<proteinExistence type="predicted"/>